<accession>A0A0L0DGU2</accession>
<gene>
    <name evidence="5" type="ORF">AMSG_00709</name>
</gene>
<dbReference type="EMBL" id="GL349435">
    <property type="protein sequence ID" value="KNC50548.1"/>
    <property type="molecule type" value="Genomic_DNA"/>
</dbReference>
<dbReference type="Pfam" id="PF00171">
    <property type="entry name" value="Aldedh"/>
    <property type="match status" value="1"/>
</dbReference>
<feature type="active site" evidence="2">
    <location>
        <position position="316"/>
    </location>
</feature>
<comment type="similarity">
    <text evidence="3">Belongs to the aldehyde dehydrogenase family.</text>
</comment>
<dbReference type="InterPro" id="IPR029510">
    <property type="entry name" value="Ald_DH_CS_GLU"/>
</dbReference>
<dbReference type="InterPro" id="IPR016163">
    <property type="entry name" value="Ald_DH_C"/>
</dbReference>
<keyword evidence="1 3" id="KW-0560">Oxidoreductase</keyword>
<dbReference type="GeneID" id="25560500"/>
<dbReference type="Gene3D" id="3.40.605.10">
    <property type="entry name" value="Aldehyde Dehydrogenase, Chain A, domain 1"/>
    <property type="match status" value="1"/>
</dbReference>
<dbReference type="PROSITE" id="PS00687">
    <property type="entry name" value="ALDEHYDE_DEHYDR_GLU"/>
    <property type="match status" value="1"/>
</dbReference>
<evidence type="ECO:0000313" key="5">
    <source>
        <dbReference type="EMBL" id="KNC50548.1"/>
    </source>
</evidence>
<evidence type="ECO:0000256" key="2">
    <source>
        <dbReference type="PROSITE-ProRule" id="PRU10007"/>
    </source>
</evidence>
<dbReference type="FunFam" id="3.40.309.10:FF:000009">
    <property type="entry name" value="Aldehyde dehydrogenase A"/>
    <property type="match status" value="1"/>
</dbReference>
<organism evidence="5 6">
    <name type="scientific">Thecamonas trahens ATCC 50062</name>
    <dbReference type="NCBI Taxonomy" id="461836"/>
    <lineage>
        <taxon>Eukaryota</taxon>
        <taxon>Apusozoa</taxon>
        <taxon>Apusomonadida</taxon>
        <taxon>Apusomonadidae</taxon>
        <taxon>Thecamonas</taxon>
    </lineage>
</organism>
<protein>
    <submittedName>
        <fullName evidence="5">Aldehyde dehydrogenase</fullName>
    </submittedName>
</protein>
<keyword evidence="6" id="KW-1185">Reference proteome</keyword>
<dbReference type="eggNOG" id="KOG2454">
    <property type="taxonomic scope" value="Eukaryota"/>
</dbReference>
<evidence type="ECO:0000313" key="6">
    <source>
        <dbReference type="Proteomes" id="UP000054408"/>
    </source>
</evidence>
<dbReference type="STRING" id="461836.A0A0L0DGU2"/>
<feature type="domain" description="Aldehyde dehydrogenase" evidence="4">
    <location>
        <begin position="82"/>
        <end position="538"/>
    </location>
</feature>
<evidence type="ECO:0000259" key="4">
    <source>
        <dbReference type="Pfam" id="PF00171"/>
    </source>
</evidence>
<dbReference type="InterPro" id="IPR016162">
    <property type="entry name" value="Ald_DH_N"/>
</dbReference>
<evidence type="ECO:0000256" key="1">
    <source>
        <dbReference type="ARBA" id="ARBA00023002"/>
    </source>
</evidence>
<dbReference type="InterPro" id="IPR015590">
    <property type="entry name" value="Aldehyde_DH_dom"/>
</dbReference>
<name>A0A0L0DGU2_THETB</name>
<dbReference type="OMA" id="CHREMRV"/>
<dbReference type="InterPro" id="IPR016161">
    <property type="entry name" value="Ald_DH/histidinol_DH"/>
</dbReference>
<dbReference type="AlphaFoldDB" id="A0A0L0DGU2"/>
<dbReference type="RefSeq" id="XP_013762438.1">
    <property type="nucleotide sequence ID" value="XM_013906984.1"/>
</dbReference>
<dbReference type="Proteomes" id="UP000054408">
    <property type="component" value="Unassembled WGS sequence"/>
</dbReference>
<dbReference type="SUPFAM" id="SSF53720">
    <property type="entry name" value="ALDH-like"/>
    <property type="match status" value="1"/>
</dbReference>
<dbReference type="PANTHER" id="PTHR11699">
    <property type="entry name" value="ALDEHYDE DEHYDROGENASE-RELATED"/>
    <property type="match status" value="1"/>
</dbReference>
<evidence type="ECO:0000256" key="3">
    <source>
        <dbReference type="RuleBase" id="RU003345"/>
    </source>
</evidence>
<dbReference type="Gene3D" id="3.40.309.10">
    <property type="entry name" value="Aldehyde Dehydrogenase, Chain A, domain 2"/>
    <property type="match status" value="1"/>
</dbReference>
<dbReference type="GO" id="GO:0016620">
    <property type="term" value="F:oxidoreductase activity, acting on the aldehyde or oxo group of donors, NAD or NADP as acceptor"/>
    <property type="evidence" value="ECO:0007669"/>
    <property type="project" value="InterPro"/>
</dbReference>
<sequence length="609" mass="64772">MYYLTATLVGYAGKAASTVAAVAASPLPALALELAALYLVARLAWAGFWWLWDLGDSYTHYTQLRPVASRARSVSLPPARLIECVDKGTGEVLGAVPAMSADEINAAIETAVAAQASWGRSSFAARKRALQALLDMTVANQEEICRYSALDSGKTMMEAAFGEILTVAEKLRWTIANGEAALASETRSPGFMMHKGAHVEYRPLGVIGIICPYNYPFHHILSPLATALFAGNAAVIKVSEWTTWSLHASYARLVNDALAAAGVPDGLVQFVTGYGDAGAAIVASPLVDKIFFTGSPATGKKVMLAAAETLKPVILELGGKDPLIVCDDANFELAFQYACRAFLGAGQGCISCERELVHVSHLDTFLARMKAVAEAMRVGPPLEADQDMGAITFPGQIDIVQRLVDDAVAKGATLVTGGKALKVKGGYYYAPTILTDLNDSMRIMHEEVFGPVMLVIAFETDADAVRIANATELGLSCSVFSASPARANRIVADIKSGMAVVNDYGITYTMQSLPFGGVKHSGFGRFNGVEGLREASATVAVVTERWGLPTSLPKPFEYPIQNHSFALVETAIRMGYSAGILAKLRGFLDFIGVIRAGPSDDDAVVVENE</sequence>
<reference evidence="5 6" key="1">
    <citation type="submission" date="2010-05" db="EMBL/GenBank/DDBJ databases">
        <title>The Genome Sequence of Thecamonas trahens ATCC 50062.</title>
        <authorList>
            <consortium name="The Broad Institute Genome Sequencing Platform"/>
            <person name="Russ C."/>
            <person name="Cuomo C."/>
            <person name="Shea T."/>
            <person name="Young S.K."/>
            <person name="Zeng Q."/>
            <person name="Koehrsen M."/>
            <person name="Haas B."/>
            <person name="Borodovsky M."/>
            <person name="Guigo R."/>
            <person name="Alvarado L."/>
            <person name="Berlin A."/>
            <person name="Bochicchio J."/>
            <person name="Borenstein D."/>
            <person name="Chapman S."/>
            <person name="Chen Z."/>
            <person name="Freedman E."/>
            <person name="Gellesch M."/>
            <person name="Goldberg J."/>
            <person name="Griggs A."/>
            <person name="Gujja S."/>
            <person name="Heilman E."/>
            <person name="Heiman D."/>
            <person name="Hepburn T."/>
            <person name="Howarth C."/>
            <person name="Jen D."/>
            <person name="Larson L."/>
            <person name="Mehta T."/>
            <person name="Park D."/>
            <person name="Pearson M."/>
            <person name="Roberts A."/>
            <person name="Saif S."/>
            <person name="Shenoy N."/>
            <person name="Sisk P."/>
            <person name="Stolte C."/>
            <person name="Sykes S."/>
            <person name="Thomson T."/>
            <person name="Walk T."/>
            <person name="White J."/>
            <person name="Yandava C."/>
            <person name="Burger G."/>
            <person name="Gray M.W."/>
            <person name="Holland P.W.H."/>
            <person name="King N."/>
            <person name="Lang F.B.F."/>
            <person name="Roger A.J."/>
            <person name="Ruiz-Trillo I."/>
            <person name="Lander E."/>
            <person name="Nusbaum C."/>
        </authorList>
    </citation>
    <scope>NUCLEOTIDE SEQUENCE [LARGE SCALE GENOMIC DNA]</scope>
    <source>
        <strain evidence="5 6">ATCC 50062</strain>
    </source>
</reference>
<dbReference type="OrthoDB" id="310895at2759"/>
<proteinExistence type="inferred from homology"/>